<feature type="domain" description="Flavin reductase like" evidence="3">
    <location>
        <begin position="20"/>
        <end position="163"/>
    </location>
</feature>
<reference evidence="4 5" key="1">
    <citation type="submission" date="2024-01" db="EMBL/GenBank/DDBJ databases">
        <title>Uliginosibacterium soil sp. nov.</title>
        <authorList>
            <person name="Lv Y."/>
        </authorList>
    </citation>
    <scope>NUCLEOTIDE SEQUENCE [LARGE SCALE GENOMIC DNA]</scope>
    <source>
        <strain evidence="4 5">H3</strain>
    </source>
</reference>
<accession>A0ABU6JYI7</accession>
<keyword evidence="2 4" id="KW-0560">Oxidoreductase</keyword>
<protein>
    <submittedName>
        <fullName evidence="4">Flavin reductase family protein</fullName>
        <ecNumber evidence="4">1.-.-.-</ecNumber>
    </submittedName>
</protein>
<evidence type="ECO:0000313" key="5">
    <source>
        <dbReference type="Proteomes" id="UP001331561"/>
    </source>
</evidence>
<dbReference type="Gene3D" id="2.30.110.10">
    <property type="entry name" value="Electron Transport, Fmn-binding Protein, Chain A"/>
    <property type="match status" value="1"/>
</dbReference>
<name>A0ABU6JYI7_9RHOO</name>
<dbReference type="InterPro" id="IPR012349">
    <property type="entry name" value="Split_barrel_FMN-bd"/>
</dbReference>
<evidence type="ECO:0000256" key="2">
    <source>
        <dbReference type="ARBA" id="ARBA00023002"/>
    </source>
</evidence>
<evidence type="ECO:0000256" key="1">
    <source>
        <dbReference type="ARBA" id="ARBA00008898"/>
    </source>
</evidence>
<keyword evidence="5" id="KW-1185">Reference proteome</keyword>
<organism evidence="4 5">
    <name type="scientific">Uliginosibacterium silvisoli</name>
    <dbReference type="NCBI Taxonomy" id="3114758"/>
    <lineage>
        <taxon>Bacteria</taxon>
        <taxon>Pseudomonadati</taxon>
        <taxon>Pseudomonadota</taxon>
        <taxon>Betaproteobacteria</taxon>
        <taxon>Rhodocyclales</taxon>
        <taxon>Zoogloeaceae</taxon>
        <taxon>Uliginosibacterium</taxon>
    </lineage>
</organism>
<dbReference type="GO" id="GO:0016491">
    <property type="term" value="F:oxidoreductase activity"/>
    <property type="evidence" value="ECO:0007669"/>
    <property type="project" value="UniProtKB-KW"/>
</dbReference>
<dbReference type="InterPro" id="IPR002563">
    <property type="entry name" value="Flavin_Rdtase-like_dom"/>
</dbReference>
<dbReference type="PANTHER" id="PTHR30466:SF11">
    <property type="entry name" value="FLAVIN-DEPENDENT MONOOXYGENASE, REDUCTASE SUBUNIT HSAB"/>
    <property type="match status" value="1"/>
</dbReference>
<dbReference type="SMART" id="SM00903">
    <property type="entry name" value="Flavin_Reduct"/>
    <property type="match status" value="1"/>
</dbReference>
<dbReference type="SUPFAM" id="SSF50475">
    <property type="entry name" value="FMN-binding split barrel"/>
    <property type="match status" value="1"/>
</dbReference>
<dbReference type="EMBL" id="JAYXHS010000001">
    <property type="protein sequence ID" value="MEC5384738.1"/>
    <property type="molecule type" value="Genomic_DNA"/>
</dbReference>
<dbReference type="RefSeq" id="WP_327597707.1">
    <property type="nucleotide sequence ID" value="NZ_JAYXHS010000001.1"/>
</dbReference>
<dbReference type="EC" id="1.-.-.-" evidence="4"/>
<dbReference type="InterPro" id="IPR050268">
    <property type="entry name" value="NADH-dep_flavin_reductase"/>
</dbReference>
<comment type="caution">
    <text evidence="4">The sequence shown here is derived from an EMBL/GenBank/DDBJ whole genome shotgun (WGS) entry which is preliminary data.</text>
</comment>
<sequence>MQQVLPEQQSFDTKAFRRALGMFATGITVMTTRAADGSPVGLTVNSFNAVSLTPPMIVWSLSRHLSQRDAFEPCRHYAVNVLSADQVELSRLFAGKATDKFSTLEWDEGIDGVPLLRGCCAHFEVRNEIRHDGGDHLVFLSEVLRFERFERDPLLYFSGHYRHMAPLP</sequence>
<comment type="similarity">
    <text evidence="1">Belongs to the non-flavoprotein flavin reductase family.</text>
</comment>
<dbReference type="Pfam" id="PF01613">
    <property type="entry name" value="Flavin_Reduct"/>
    <property type="match status" value="1"/>
</dbReference>
<evidence type="ECO:0000313" key="4">
    <source>
        <dbReference type="EMBL" id="MEC5384738.1"/>
    </source>
</evidence>
<dbReference type="PANTHER" id="PTHR30466">
    <property type="entry name" value="FLAVIN REDUCTASE"/>
    <property type="match status" value="1"/>
</dbReference>
<evidence type="ECO:0000259" key="3">
    <source>
        <dbReference type="SMART" id="SM00903"/>
    </source>
</evidence>
<proteinExistence type="inferred from homology"/>
<gene>
    <name evidence="4" type="ORF">VVD49_03335</name>
</gene>
<dbReference type="Proteomes" id="UP001331561">
    <property type="component" value="Unassembled WGS sequence"/>
</dbReference>